<evidence type="ECO:0000313" key="2">
    <source>
        <dbReference type="EMBL" id="MSS57964.1"/>
    </source>
</evidence>
<dbReference type="AlphaFoldDB" id="A0A7X2TES3"/>
<dbReference type="RefSeq" id="WP_154503263.1">
    <property type="nucleotide sequence ID" value="NZ_VUMN01000005.1"/>
</dbReference>
<protein>
    <submittedName>
        <fullName evidence="2">Uncharacterized protein</fullName>
    </submittedName>
</protein>
<proteinExistence type="predicted"/>
<feature type="transmembrane region" description="Helical" evidence="1">
    <location>
        <begin position="46"/>
        <end position="65"/>
    </location>
</feature>
<dbReference type="EMBL" id="VUMN01000005">
    <property type="protein sequence ID" value="MSS57964.1"/>
    <property type="molecule type" value="Genomic_DNA"/>
</dbReference>
<comment type="caution">
    <text evidence="2">The sequence shown here is derived from an EMBL/GenBank/DDBJ whole genome shotgun (WGS) entry which is preliminary data.</text>
</comment>
<keyword evidence="1" id="KW-0812">Transmembrane</keyword>
<keyword evidence="1" id="KW-1133">Transmembrane helix</keyword>
<evidence type="ECO:0000313" key="3">
    <source>
        <dbReference type="Proteomes" id="UP000461880"/>
    </source>
</evidence>
<keyword evidence="3" id="KW-1185">Reference proteome</keyword>
<feature type="transmembrane region" description="Helical" evidence="1">
    <location>
        <begin position="6"/>
        <end position="26"/>
    </location>
</feature>
<accession>A0A7X2TES3</accession>
<keyword evidence="1" id="KW-0472">Membrane</keyword>
<sequence>MMKELTRIHLLSIVMTMLSIFMIYLLFEKLDGRKFRITDRQFHRLLMVLASILGVFSLITCLCSYGF</sequence>
<organism evidence="2 3">
    <name type="scientific">Stecheria intestinalis</name>
    <dbReference type="NCBI Taxonomy" id="2606630"/>
    <lineage>
        <taxon>Bacteria</taxon>
        <taxon>Bacillati</taxon>
        <taxon>Bacillota</taxon>
        <taxon>Erysipelotrichia</taxon>
        <taxon>Erysipelotrichales</taxon>
        <taxon>Erysipelotrichaceae</taxon>
        <taxon>Stecheria</taxon>
    </lineage>
</organism>
<gene>
    <name evidence="2" type="ORF">FYJ51_03505</name>
</gene>
<dbReference type="Proteomes" id="UP000461880">
    <property type="component" value="Unassembled WGS sequence"/>
</dbReference>
<name>A0A7X2TES3_9FIRM</name>
<reference evidence="2 3" key="1">
    <citation type="submission" date="2019-08" db="EMBL/GenBank/DDBJ databases">
        <title>In-depth cultivation of the pig gut microbiome towards novel bacterial diversity and tailored functional studies.</title>
        <authorList>
            <person name="Wylensek D."/>
            <person name="Hitch T.C.A."/>
            <person name="Clavel T."/>
        </authorList>
    </citation>
    <scope>NUCLEOTIDE SEQUENCE [LARGE SCALE GENOMIC DNA]</scope>
    <source>
        <strain evidence="2 3">Oil+RF-744-GAM-WT-6</strain>
    </source>
</reference>
<evidence type="ECO:0000256" key="1">
    <source>
        <dbReference type="SAM" id="Phobius"/>
    </source>
</evidence>